<dbReference type="SUPFAM" id="SSF50978">
    <property type="entry name" value="WD40 repeat-like"/>
    <property type="match status" value="1"/>
</dbReference>
<name>A0A833ZIW1_9CHIR</name>
<comment type="caution">
    <text evidence="5">The sequence shown here is derived from an EMBL/GenBank/DDBJ whole genome shotgun (WGS) entry which is preliminary data.</text>
</comment>
<dbReference type="InterPro" id="IPR015943">
    <property type="entry name" value="WD40/YVTN_repeat-like_dom_sf"/>
</dbReference>
<dbReference type="PANTHER" id="PTHR22846">
    <property type="entry name" value="WD40 REPEAT PROTEIN"/>
    <property type="match status" value="1"/>
</dbReference>
<dbReference type="PANTHER" id="PTHR22846:SF52">
    <property type="entry name" value="F-BOX-LIKE_WD REPEAT-CONTAINING PROTEIN TBL1X"/>
    <property type="match status" value="1"/>
</dbReference>
<sequence length="155" mass="16172">MARENRRLAVVGFVPPVSATSRPSPPSAFGWAWRACAQRARAQAAGSSPRGTGRPRAPCPQPAVWGGSPFPSCVFGNCRDGVLGADEGPSSRPGSLCSAHPPHCERHVCFALQSGSLVHSYRGTGGIFEVCWNARGDKVGASASDGSVCVLDLRK</sequence>
<evidence type="ECO:0000256" key="1">
    <source>
        <dbReference type="ARBA" id="ARBA00004123"/>
    </source>
</evidence>
<evidence type="ECO:0000256" key="3">
    <source>
        <dbReference type="ARBA" id="ARBA00022737"/>
    </source>
</evidence>
<comment type="subcellular location">
    <subcellularLocation>
        <location evidence="1">Nucleus</location>
    </subcellularLocation>
</comment>
<evidence type="ECO:0000313" key="5">
    <source>
        <dbReference type="EMBL" id="KAF6091636.1"/>
    </source>
</evidence>
<dbReference type="InterPro" id="IPR045183">
    <property type="entry name" value="Ebi-like"/>
</dbReference>
<dbReference type="EMBL" id="JABVXQ010000009">
    <property type="protein sequence ID" value="KAF6091636.1"/>
    <property type="molecule type" value="Genomic_DNA"/>
</dbReference>
<accession>A0A833ZIW1</accession>
<keyword evidence="3" id="KW-0677">Repeat</keyword>
<proteinExistence type="predicted"/>
<dbReference type="GO" id="GO:0006357">
    <property type="term" value="P:regulation of transcription by RNA polymerase II"/>
    <property type="evidence" value="ECO:0007669"/>
    <property type="project" value="TreeGrafter"/>
</dbReference>
<dbReference type="InterPro" id="IPR036322">
    <property type="entry name" value="WD40_repeat_dom_sf"/>
</dbReference>
<evidence type="ECO:0000256" key="4">
    <source>
        <dbReference type="ARBA" id="ARBA00023242"/>
    </source>
</evidence>
<dbReference type="GO" id="GO:0003714">
    <property type="term" value="F:transcription corepressor activity"/>
    <property type="evidence" value="ECO:0007669"/>
    <property type="project" value="InterPro"/>
</dbReference>
<keyword evidence="2" id="KW-0853">WD repeat</keyword>
<organism evidence="5 6">
    <name type="scientific">Phyllostomus discolor</name>
    <name type="common">pale spear-nosed bat</name>
    <dbReference type="NCBI Taxonomy" id="89673"/>
    <lineage>
        <taxon>Eukaryota</taxon>
        <taxon>Metazoa</taxon>
        <taxon>Chordata</taxon>
        <taxon>Craniata</taxon>
        <taxon>Vertebrata</taxon>
        <taxon>Euteleostomi</taxon>
        <taxon>Mammalia</taxon>
        <taxon>Eutheria</taxon>
        <taxon>Laurasiatheria</taxon>
        <taxon>Chiroptera</taxon>
        <taxon>Yangochiroptera</taxon>
        <taxon>Phyllostomidae</taxon>
        <taxon>Phyllostominae</taxon>
        <taxon>Phyllostomus</taxon>
    </lineage>
</organism>
<dbReference type="GO" id="GO:0000118">
    <property type="term" value="C:histone deacetylase complex"/>
    <property type="evidence" value="ECO:0007669"/>
    <property type="project" value="TreeGrafter"/>
</dbReference>
<dbReference type="Proteomes" id="UP000664940">
    <property type="component" value="Unassembled WGS sequence"/>
</dbReference>
<keyword evidence="4" id="KW-0539">Nucleus</keyword>
<dbReference type="AlphaFoldDB" id="A0A833ZIW1"/>
<reference evidence="5 6" key="1">
    <citation type="journal article" date="2020" name="Nature">
        <title>Six reference-quality genomes reveal evolution of bat adaptations.</title>
        <authorList>
            <person name="Jebb D."/>
            <person name="Huang Z."/>
            <person name="Pippel M."/>
            <person name="Hughes G.M."/>
            <person name="Lavrichenko K."/>
            <person name="Devanna P."/>
            <person name="Winkler S."/>
            <person name="Jermiin L.S."/>
            <person name="Skirmuntt E.C."/>
            <person name="Katzourakis A."/>
            <person name="Burkitt-Gray L."/>
            <person name="Ray D.A."/>
            <person name="Sullivan K.A.M."/>
            <person name="Roscito J.G."/>
            <person name="Kirilenko B.M."/>
            <person name="Davalos L.M."/>
            <person name="Corthals A.P."/>
            <person name="Power M.L."/>
            <person name="Jones G."/>
            <person name="Ransome R.D."/>
            <person name="Dechmann D.K.N."/>
            <person name="Locatelli A.G."/>
            <person name="Puechmaille S.J."/>
            <person name="Fedrigo O."/>
            <person name="Jarvis E.D."/>
            <person name="Hiller M."/>
            <person name="Vernes S.C."/>
            <person name="Myers E.W."/>
            <person name="Teeling E.C."/>
        </authorList>
    </citation>
    <scope>NUCLEOTIDE SEQUENCE [LARGE SCALE GENOMIC DNA]</scope>
    <source>
        <strain evidence="5">Bat1K_MPI-CBG_1</strain>
    </source>
</reference>
<protein>
    <submittedName>
        <fullName evidence="5">Transducin beta like 1 X-linked</fullName>
    </submittedName>
</protein>
<evidence type="ECO:0000313" key="6">
    <source>
        <dbReference type="Proteomes" id="UP000664940"/>
    </source>
</evidence>
<evidence type="ECO:0000256" key="2">
    <source>
        <dbReference type="ARBA" id="ARBA00022574"/>
    </source>
</evidence>
<dbReference type="Gene3D" id="2.130.10.10">
    <property type="entry name" value="YVTN repeat-like/Quinoprotein amine dehydrogenase"/>
    <property type="match status" value="1"/>
</dbReference>
<gene>
    <name evidence="5" type="ORF">HJG60_018618</name>
</gene>